<reference evidence="1" key="1">
    <citation type="submission" date="2018-06" db="EMBL/GenBank/DDBJ databases">
        <authorList>
            <person name="Zhirakovskaya E."/>
        </authorList>
    </citation>
    <scope>NUCLEOTIDE SEQUENCE</scope>
</reference>
<gene>
    <name evidence="1" type="ORF">MNBD_GAMMA22-1914</name>
</gene>
<dbReference type="AlphaFoldDB" id="A0A3B1B0Q8"/>
<sequence>MHTLKDMMYTYNRNFFLVTLLVVVLPSCGALNKKNANHLLATTNSKYFRIVSIDASGKTVSDHHILQTLQQNINQLSVYPKVNKSVITLAKSSKIVSGIDTIIANKNYIKIQYLNGRVSASGKSQLTRATANLKVEIKKNNSSRFKTVTIYPPKSLYISSAGKNIGGMSTLDTPDNLQKDIEHIFKNINLTMQRPMIVTGQLNISANSAAIFSDFERKLGLQLNSSINDKNMLFGIFNLKSSFRKAIIPLRIKLYKKTNGSKLKYEFGLNYIIRDNGTTTFKRQEVDYLVSIIRNISTLRHIDKTISKIKTPIKKSNYKKVVKKPVKNPIVKNNSQKTKLTAIKPKQTIKTLKVKNLSIKKKSASIKTQEPKSKSSNLKNIEYIEKMLSSLKEMRPSK</sequence>
<proteinExistence type="predicted"/>
<organism evidence="1">
    <name type="scientific">hydrothermal vent metagenome</name>
    <dbReference type="NCBI Taxonomy" id="652676"/>
    <lineage>
        <taxon>unclassified sequences</taxon>
        <taxon>metagenomes</taxon>
        <taxon>ecological metagenomes</taxon>
    </lineage>
</organism>
<evidence type="ECO:0000313" key="1">
    <source>
        <dbReference type="EMBL" id="VAW99894.1"/>
    </source>
</evidence>
<accession>A0A3B1B0Q8</accession>
<protein>
    <submittedName>
        <fullName evidence="1">Uncharacterized protein</fullName>
    </submittedName>
</protein>
<dbReference type="EMBL" id="UOFS01000041">
    <property type="protein sequence ID" value="VAW99894.1"/>
    <property type="molecule type" value="Genomic_DNA"/>
</dbReference>
<name>A0A3B1B0Q8_9ZZZZ</name>